<evidence type="ECO:0000313" key="3">
    <source>
        <dbReference type="EMBL" id="KXB08309.1"/>
    </source>
</evidence>
<feature type="compositionally biased region" description="Basic and acidic residues" evidence="1">
    <location>
        <begin position="122"/>
        <end position="140"/>
    </location>
</feature>
<dbReference type="Pfam" id="PF13470">
    <property type="entry name" value="PIN_3"/>
    <property type="match status" value="1"/>
</dbReference>
<name>A0A133VPD2_9EURY</name>
<sequence>MKSSRKKRVLLDTSTLFSSLGWTGAPFEVLLKINEGDFKLVLTDYILDELSDHFKDFPPERKKHAIKSLKLLKEASVIEEKEWKKNLNRAGNLVGENKDAPIMAAFLTNKVDVLVTSNTKDFPTEDKEKVQTPDEFLKKI</sequence>
<feature type="region of interest" description="Disordered" evidence="1">
    <location>
        <begin position="121"/>
        <end position="140"/>
    </location>
</feature>
<dbReference type="AlphaFoldDB" id="A0A133VPD2"/>
<accession>A0A133VPD2</accession>
<comment type="caution">
    <text evidence="3">The sequence shown here is derived from an EMBL/GenBank/DDBJ whole genome shotgun (WGS) entry which is preliminary data.</text>
</comment>
<reference evidence="3 4" key="1">
    <citation type="journal article" date="2016" name="Sci. Rep.">
        <title>Metabolic traits of an uncultured archaeal lineage -MSBL1- from brine pools of the Red Sea.</title>
        <authorList>
            <person name="Mwirichia R."/>
            <person name="Alam I."/>
            <person name="Rashid M."/>
            <person name="Vinu M."/>
            <person name="Ba-Alawi W."/>
            <person name="Anthony Kamau A."/>
            <person name="Kamanda Ngugi D."/>
            <person name="Goker M."/>
            <person name="Klenk H.P."/>
            <person name="Bajic V."/>
            <person name="Stingl U."/>
        </authorList>
    </citation>
    <scope>NUCLEOTIDE SEQUENCE [LARGE SCALE GENOMIC DNA]</scope>
    <source>
        <strain evidence="3">SCGC-AAA382N08</strain>
    </source>
</reference>
<organism evidence="3 4">
    <name type="scientific">candidate division MSBL1 archaeon SCGC-AAA382N08</name>
    <dbReference type="NCBI Taxonomy" id="1698285"/>
    <lineage>
        <taxon>Archaea</taxon>
        <taxon>Methanobacteriati</taxon>
        <taxon>Methanobacteriota</taxon>
        <taxon>candidate division MSBL1</taxon>
    </lineage>
</organism>
<dbReference type="Gene3D" id="3.40.50.1010">
    <property type="entry name" value="5'-nuclease"/>
    <property type="match status" value="1"/>
</dbReference>
<keyword evidence="4" id="KW-1185">Reference proteome</keyword>
<proteinExistence type="predicted"/>
<evidence type="ECO:0000313" key="4">
    <source>
        <dbReference type="Proteomes" id="UP000070175"/>
    </source>
</evidence>
<dbReference type="EMBL" id="LHYJ01000019">
    <property type="protein sequence ID" value="KXB08309.1"/>
    <property type="molecule type" value="Genomic_DNA"/>
</dbReference>
<protein>
    <recommendedName>
        <fullName evidence="2">PIN domain-containing protein</fullName>
    </recommendedName>
</protein>
<evidence type="ECO:0000259" key="2">
    <source>
        <dbReference type="Pfam" id="PF13470"/>
    </source>
</evidence>
<dbReference type="Proteomes" id="UP000070175">
    <property type="component" value="Unassembled WGS sequence"/>
</dbReference>
<dbReference type="InterPro" id="IPR002716">
    <property type="entry name" value="PIN_dom"/>
</dbReference>
<dbReference type="SUPFAM" id="SSF88723">
    <property type="entry name" value="PIN domain-like"/>
    <property type="match status" value="1"/>
</dbReference>
<feature type="domain" description="PIN" evidence="2">
    <location>
        <begin position="8"/>
        <end position="120"/>
    </location>
</feature>
<dbReference type="InterPro" id="IPR029060">
    <property type="entry name" value="PIN-like_dom_sf"/>
</dbReference>
<evidence type="ECO:0000256" key="1">
    <source>
        <dbReference type="SAM" id="MobiDB-lite"/>
    </source>
</evidence>
<gene>
    <name evidence="3" type="ORF">AKJ56_01560</name>
</gene>